<name>A0AB34KWD0_9PEZI</name>
<dbReference type="RefSeq" id="XP_069231281.1">
    <property type="nucleotide sequence ID" value="XM_069371750.1"/>
</dbReference>
<organism evidence="2 3">
    <name type="scientific">Cladosporium halotolerans</name>
    <dbReference type="NCBI Taxonomy" id="1052096"/>
    <lineage>
        <taxon>Eukaryota</taxon>
        <taxon>Fungi</taxon>
        <taxon>Dikarya</taxon>
        <taxon>Ascomycota</taxon>
        <taxon>Pezizomycotina</taxon>
        <taxon>Dothideomycetes</taxon>
        <taxon>Dothideomycetidae</taxon>
        <taxon>Cladosporiales</taxon>
        <taxon>Cladosporiaceae</taxon>
        <taxon>Cladosporium</taxon>
    </lineage>
</organism>
<reference evidence="2 3" key="1">
    <citation type="journal article" date="2020" name="Microbiol. Resour. Announc.">
        <title>Draft Genome Sequence of a Cladosporium Species Isolated from the Mesophotic Ascidian Didemnum maculosum.</title>
        <authorList>
            <person name="Gioti A."/>
            <person name="Siaperas R."/>
            <person name="Nikolaivits E."/>
            <person name="Le Goff G."/>
            <person name="Ouazzani J."/>
            <person name="Kotoulas G."/>
            <person name="Topakas E."/>
        </authorList>
    </citation>
    <scope>NUCLEOTIDE SEQUENCE [LARGE SCALE GENOMIC DNA]</scope>
    <source>
        <strain evidence="2 3">TM138-S3</strain>
    </source>
</reference>
<protein>
    <recommendedName>
        <fullName evidence="4">Protein kinase domain-containing protein</fullName>
    </recommendedName>
</protein>
<gene>
    <name evidence="2" type="ORF">WHR41_03144</name>
</gene>
<comment type="caution">
    <text evidence="2">The sequence shown here is derived from an EMBL/GenBank/DDBJ whole genome shotgun (WGS) entry which is preliminary data.</text>
</comment>
<accession>A0AB34KWD0</accession>
<evidence type="ECO:0000256" key="1">
    <source>
        <dbReference type="SAM" id="MobiDB-lite"/>
    </source>
</evidence>
<sequence length="380" mass="43580">MLSRYISRIFGYDSRSPREENERVAAAEYARKYDSPRIHHESDRRRPYSGSPIPKDALFDEDTDFLDEWHEDWRIAPANNGRDALVFPASFVAETETGEVIYEDDARHPVHLEPARRLAYTIKIHERLETGEASCKRVVKFLGSTQSSYRIEYPALTMSWDNIPHADEKRDVRLALHQRWALQYLSACRYIHGKGIVLNAPQGSCIWLRPDLSIVVAAFVGASCRELDIPAGNMETANALLSPFGPSDVQQVDPPFGVDECGQPKTDLFDWACWVYELMSKRRRRLTVAEKVVLDDRHRLTREERRAQQLAVQEGKFEDWPVLQTEQLGPCLVKAWKGEYESAEEALQDVRSIVESRGRVLAADTDDEIGGFNWEAEFRP</sequence>
<keyword evidence="3" id="KW-1185">Reference proteome</keyword>
<feature type="region of interest" description="Disordered" evidence="1">
    <location>
        <begin position="35"/>
        <end position="56"/>
    </location>
</feature>
<dbReference type="GeneID" id="96004588"/>
<evidence type="ECO:0000313" key="2">
    <source>
        <dbReference type="EMBL" id="KAL1588176.1"/>
    </source>
</evidence>
<proteinExistence type="predicted"/>
<dbReference type="Proteomes" id="UP000803884">
    <property type="component" value="Unassembled WGS sequence"/>
</dbReference>
<feature type="compositionally biased region" description="Basic and acidic residues" evidence="1">
    <location>
        <begin position="35"/>
        <end position="46"/>
    </location>
</feature>
<dbReference type="AlphaFoldDB" id="A0AB34KWD0"/>
<dbReference type="EMBL" id="JAAQHG020000008">
    <property type="protein sequence ID" value="KAL1588176.1"/>
    <property type="molecule type" value="Genomic_DNA"/>
</dbReference>
<evidence type="ECO:0000313" key="3">
    <source>
        <dbReference type="Proteomes" id="UP000803884"/>
    </source>
</evidence>
<evidence type="ECO:0008006" key="4">
    <source>
        <dbReference type="Google" id="ProtNLM"/>
    </source>
</evidence>